<dbReference type="SUPFAM" id="SSF52540">
    <property type="entry name" value="P-loop containing nucleoside triphosphate hydrolases"/>
    <property type="match status" value="1"/>
</dbReference>
<dbReference type="InterPro" id="IPR027417">
    <property type="entry name" value="P-loop_NTPase"/>
</dbReference>
<dbReference type="GO" id="GO:0004016">
    <property type="term" value="F:adenylate cyclase activity"/>
    <property type="evidence" value="ECO:0007669"/>
    <property type="project" value="TreeGrafter"/>
</dbReference>
<keyword evidence="1" id="KW-0547">Nucleotide-binding</keyword>
<proteinExistence type="predicted"/>
<sequence>MTVVERDDQLAELDEWLASDATRVVVLEGPLGSGKTSLMRVFARRATAAGQHRLFATCASAEQAVPFGVVSQLLHDHTLPRRIRDCAAAVLGSGDQRAAAVLAGVVEEFATAAPLLFCVDDQRYADPESLRWLTRVVDRAPVRLITTERTDDRPLSGFALQSQVRRMTVPLLTARGVAALSDERRALELLAATGGNPMLLQALLQGEDVFGRAVVASLRSSGETAVLVAGAAAVFDSTDTPEVLGSIAGVAAGSVLMSLERMGLLVDGRFRHPAARSAVLAHLSVGERDVLHGRTAALLHERGAAAGEVAAHLAHVLDPPAWAGEVYSAASREALADNQVVRAVEFLKPALELPGRSALVLDAWQLNPLVAAPHLASVEPEDLASSVRVIGHLLWFGRVDEARVAVAALPDSVRGAVQLWLAAAYPGSVVPDNRDFFAPEPLASMAALSGALLAGAVAEVPMLAERVLTAVGTDVTWGVEPVLLALQGLVFADRLDEATAWCTRLVAHTRLPVWHAVLKAVVAEIACRRGDFAAAVRHAEAALGALPLRAWGVVAGCRWGVGAGADQDRRLTRGVASAGGGGAVGIPVLGELPVRARAVPVGVRPGPGGARRLHAVRRADAVVVARPAGVVGWRRGGGVGAAG</sequence>
<reference evidence="4 5" key="1">
    <citation type="submission" date="2016-07" db="EMBL/GenBank/DDBJ databases">
        <title>Complete genome sequence of the Lentzea guizhouensis DHS C013.</title>
        <authorList>
            <person name="Cao C."/>
        </authorList>
    </citation>
    <scope>NUCLEOTIDE SEQUENCE [LARGE SCALE GENOMIC DNA]</scope>
    <source>
        <strain evidence="4 5">DHS C013</strain>
    </source>
</reference>
<dbReference type="Gene3D" id="3.40.50.300">
    <property type="entry name" value="P-loop containing nucleotide triphosphate hydrolases"/>
    <property type="match status" value="1"/>
</dbReference>
<organism evidence="4 5">
    <name type="scientific">Lentzea guizhouensis</name>
    <dbReference type="NCBI Taxonomy" id="1586287"/>
    <lineage>
        <taxon>Bacteria</taxon>
        <taxon>Bacillati</taxon>
        <taxon>Actinomycetota</taxon>
        <taxon>Actinomycetes</taxon>
        <taxon>Pseudonocardiales</taxon>
        <taxon>Pseudonocardiaceae</taxon>
        <taxon>Lentzea</taxon>
    </lineage>
</organism>
<evidence type="ECO:0000259" key="3">
    <source>
        <dbReference type="Pfam" id="PF13191"/>
    </source>
</evidence>
<gene>
    <name evidence="4" type="ORF">BBK82_44745</name>
</gene>
<dbReference type="STRING" id="1586287.BBK82_44745"/>
<protein>
    <recommendedName>
        <fullName evidence="3">Orc1-like AAA ATPase domain-containing protein</fullName>
    </recommendedName>
</protein>
<feature type="domain" description="Orc1-like AAA ATPase" evidence="3">
    <location>
        <begin position="3"/>
        <end position="140"/>
    </location>
</feature>
<evidence type="ECO:0000256" key="1">
    <source>
        <dbReference type="ARBA" id="ARBA00022741"/>
    </source>
</evidence>
<dbReference type="GO" id="GO:0005737">
    <property type="term" value="C:cytoplasm"/>
    <property type="evidence" value="ECO:0007669"/>
    <property type="project" value="TreeGrafter"/>
</dbReference>
<accession>A0A1B2HWB2</accession>
<dbReference type="GO" id="GO:0005524">
    <property type="term" value="F:ATP binding"/>
    <property type="evidence" value="ECO:0007669"/>
    <property type="project" value="UniProtKB-KW"/>
</dbReference>
<dbReference type="Proteomes" id="UP000093053">
    <property type="component" value="Chromosome"/>
</dbReference>
<dbReference type="Pfam" id="PF13191">
    <property type="entry name" value="AAA_16"/>
    <property type="match status" value="1"/>
</dbReference>
<dbReference type="PANTHER" id="PTHR16305">
    <property type="entry name" value="TESTICULAR SOLUBLE ADENYLYL CYCLASE"/>
    <property type="match status" value="1"/>
</dbReference>
<dbReference type="AlphaFoldDB" id="A0A1B2HWB2"/>
<dbReference type="PANTHER" id="PTHR16305:SF35">
    <property type="entry name" value="TRANSCRIPTIONAL ACTIVATOR DOMAIN"/>
    <property type="match status" value="1"/>
</dbReference>
<dbReference type="EMBL" id="CP016793">
    <property type="protein sequence ID" value="ANZ41993.1"/>
    <property type="molecule type" value="Genomic_DNA"/>
</dbReference>
<keyword evidence="5" id="KW-1185">Reference proteome</keyword>
<evidence type="ECO:0000313" key="4">
    <source>
        <dbReference type="EMBL" id="ANZ41993.1"/>
    </source>
</evidence>
<evidence type="ECO:0000313" key="5">
    <source>
        <dbReference type="Proteomes" id="UP000093053"/>
    </source>
</evidence>
<dbReference type="InterPro" id="IPR041664">
    <property type="entry name" value="AAA_16"/>
</dbReference>
<evidence type="ECO:0000256" key="2">
    <source>
        <dbReference type="ARBA" id="ARBA00022840"/>
    </source>
</evidence>
<dbReference type="RefSeq" id="WP_065920327.1">
    <property type="nucleotide sequence ID" value="NZ_CP016793.1"/>
</dbReference>
<name>A0A1B2HWB2_9PSEU</name>
<keyword evidence="2" id="KW-0067">ATP-binding</keyword>
<dbReference type="KEGG" id="led:BBK82_44745"/>